<dbReference type="Proteomes" id="UP001596472">
    <property type="component" value="Unassembled WGS sequence"/>
</dbReference>
<reference evidence="3" key="1">
    <citation type="journal article" date="2019" name="Int. J. Syst. Evol. Microbiol.">
        <title>The Global Catalogue of Microorganisms (GCM) 10K type strain sequencing project: providing services to taxonomists for standard genome sequencing and annotation.</title>
        <authorList>
            <consortium name="The Broad Institute Genomics Platform"/>
            <consortium name="The Broad Institute Genome Sequencing Center for Infectious Disease"/>
            <person name="Wu L."/>
            <person name="Ma J."/>
        </authorList>
    </citation>
    <scope>NUCLEOTIDE SEQUENCE [LARGE SCALE GENOMIC DNA]</scope>
    <source>
        <strain evidence="3">CGMCC 4.1467</strain>
    </source>
</reference>
<evidence type="ECO:0000313" key="2">
    <source>
        <dbReference type="EMBL" id="MFC7336216.1"/>
    </source>
</evidence>
<evidence type="ECO:0000256" key="1">
    <source>
        <dbReference type="SAM" id="SignalP"/>
    </source>
</evidence>
<sequence>MNKILSPLLGLLLLSSAIDAQPVNELDPKAAVKLIASLNDMAETPIAIASIISGTKTDGKFEASHVRRVTAIHPVSEDGSKVRRVRCYDFHWNETYGWFVFEKRAGRGGDEVWIWSENSGELEIR</sequence>
<proteinExistence type="predicted"/>
<accession>A0ABW2L506</accession>
<keyword evidence="1" id="KW-0732">Signal</keyword>
<dbReference type="EMBL" id="JBHTBS010000001">
    <property type="protein sequence ID" value="MFC7336216.1"/>
    <property type="molecule type" value="Genomic_DNA"/>
</dbReference>
<keyword evidence="3" id="KW-1185">Reference proteome</keyword>
<protein>
    <submittedName>
        <fullName evidence="2">Uncharacterized protein</fullName>
    </submittedName>
</protein>
<comment type="caution">
    <text evidence="2">The sequence shown here is derived from an EMBL/GenBank/DDBJ whole genome shotgun (WGS) entry which is preliminary data.</text>
</comment>
<evidence type="ECO:0000313" key="3">
    <source>
        <dbReference type="Proteomes" id="UP001596472"/>
    </source>
</evidence>
<gene>
    <name evidence="2" type="ORF">ACFQY0_03430</name>
</gene>
<dbReference type="RefSeq" id="WP_379709108.1">
    <property type="nucleotide sequence ID" value="NZ_JBHTBS010000001.1"/>
</dbReference>
<feature type="chain" id="PRO_5045968189" evidence="1">
    <location>
        <begin position="21"/>
        <end position="125"/>
    </location>
</feature>
<name>A0ABW2L506_9BACT</name>
<feature type="signal peptide" evidence="1">
    <location>
        <begin position="1"/>
        <end position="20"/>
    </location>
</feature>
<organism evidence="2 3">
    <name type="scientific">Haloferula chungangensis</name>
    <dbReference type="NCBI Taxonomy" id="1048331"/>
    <lineage>
        <taxon>Bacteria</taxon>
        <taxon>Pseudomonadati</taxon>
        <taxon>Verrucomicrobiota</taxon>
        <taxon>Verrucomicrobiia</taxon>
        <taxon>Verrucomicrobiales</taxon>
        <taxon>Verrucomicrobiaceae</taxon>
        <taxon>Haloferula</taxon>
    </lineage>
</organism>